<evidence type="ECO:0000313" key="2">
    <source>
        <dbReference type="Proteomes" id="UP000019086"/>
    </source>
</evidence>
<evidence type="ECO:0000313" key="1">
    <source>
        <dbReference type="EMBL" id="AHG87295.1"/>
    </source>
</evidence>
<dbReference type="AlphaFoldDB" id="W0RAG1"/>
<proteinExistence type="predicted"/>
<protein>
    <submittedName>
        <fullName evidence="1">Uncharacterized protein</fullName>
    </submittedName>
</protein>
<dbReference type="EMBL" id="CP006956">
    <property type="protein sequence ID" value="AHG87295.1"/>
    <property type="molecule type" value="Genomic_DNA"/>
</dbReference>
<dbReference type="KEGG" id="btra:F544_20670"/>
<dbReference type="PATRIC" id="fig|1263832.3.peg.2055"/>
<accession>W0RAG1</accession>
<name>W0RAG1_BIBTR</name>
<reference evidence="1 2" key="1">
    <citation type="submission" date="2013-12" db="EMBL/GenBank/DDBJ databases">
        <title>Annotation of the Bibersteinia trehalosi USDA-ARS-USMARC-190 complete genome.</title>
        <authorList>
            <person name="Harhay G.P."/>
            <person name="McVey S."/>
            <person name="Clawson M.L."/>
            <person name="Bono J."/>
            <person name="Heaton M.P."/>
            <person name="Chitko-Mckown C.G."/>
            <person name="Harhay D.M."/>
            <person name="Smith T.P.L."/>
        </authorList>
    </citation>
    <scope>NUCLEOTIDE SEQUENCE [LARGE SCALE GENOMIC DNA]</scope>
    <source>
        <strain evidence="1 2">USDA-ARS-USMARC-190</strain>
    </source>
</reference>
<dbReference type="RefSeq" id="WP_025289916.1">
    <property type="nucleotide sequence ID" value="NZ_CP006956.1"/>
</dbReference>
<sequence>MRNLETLSKLTDELDQHLTQVSALIDFMSVDYCNNGNEFTANAEIVGNLLWTAQTLLDQAKKSADQLYHFNRQAYLQESKAQQAFKAGTQQKLAHIEQERLAQTTKGGNDD</sequence>
<dbReference type="HOGENOM" id="CLU_2153403_0_0_6"/>
<dbReference type="Proteomes" id="UP000019086">
    <property type="component" value="Chromosome"/>
</dbReference>
<gene>
    <name evidence="1" type="ORF">F544_20670</name>
</gene>
<organism evidence="1 2">
    <name type="scientific">Bibersteinia trehalosi USDA-ARS-USMARC-190</name>
    <dbReference type="NCBI Taxonomy" id="1263832"/>
    <lineage>
        <taxon>Bacteria</taxon>
        <taxon>Pseudomonadati</taxon>
        <taxon>Pseudomonadota</taxon>
        <taxon>Gammaproteobacteria</taxon>
        <taxon>Pasteurellales</taxon>
        <taxon>Pasteurellaceae</taxon>
        <taxon>Bibersteinia</taxon>
    </lineage>
</organism>